<protein>
    <submittedName>
        <fullName evidence="1">Uncharacterized protein</fullName>
    </submittedName>
</protein>
<sequence>MTQAELISFLESLGADVVVRKFGPQDTTPDSVCAYFVPEPEPFEGIRAWKYMLMLHEFEDGWAINYGQSPRTRALKGQELKALLTEWVREPNEKLFLQYGLE</sequence>
<accession>A0A517QGB2</accession>
<evidence type="ECO:0000313" key="2">
    <source>
        <dbReference type="Proteomes" id="UP000315647"/>
    </source>
</evidence>
<accession>A0A518AG29</accession>
<keyword evidence="2" id="KW-1185">Reference proteome</keyword>
<gene>
    <name evidence="1" type="ORF">Enr10x_59930</name>
</gene>
<proteinExistence type="predicted"/>
<dbReference type="Proteomes" id="UP000315647">
    <property type="component" value="Chromosome"/>
</dbReference>
<name>A0A517QGB2_9PLAN</name>
<reference evidence="1 2" key="1">
    <citation type="submission" date="2019-03" db="EMBL/GenBank/DDBJ databases">
        <title>Deep-cultivation of Planctomycetes and their phenomic and genomic characterization uncovers novel biology.</title>
        <authorList>
            <person name="Wiegand S."/>
            <person name="Jogler M."/>
            <person name="Boedeker C."/>
            <person name="Pinto D."/>
            <person name="Vollmers J."/>
            <person name="Rivas-Marin E."/>
            <person name="Kohn T."/>
            <person name="Peeters S.H."/>
            <person name="Heuer A."/>
            <person name="Rast P."/>
            <person name="Oberbeckmann S."/>
            <person name="Bunk B."/>
            <person name="Jeske O."/>
            <person name="Meyerdierks A."/>
            <person name="Storesund J.E."/>
            <person name="Kallscheuer N."/>
            <person name="Luecker S."/>
            <person name="Lage O.M."/>
            <person name="Pohl T."/>
            <person name="Merkel B.J."/>
            <person name="Hornburger P."/>
            <person name="Mueller R.-W."/>
            <person name="Bruemmer F."/>
            <person name="Labrenz M."/>
            <person name="Spormann A.M."/>
            <person name="Op den Camp H."/>
            <person name="Overmann J."/>
            <person name="Amann R."/>
            <person name="Jetten M.S.M."/>
            <person name="Mascher T."/>
            <person name="Medema M.H."/>
            <person name="Devos D.P."/>
            <person name="Kaster A.-K."/>
            <person name="Ovreas L."/>
            <person name="Rohde M."/>
            <person name="Galperin M.Y."/>
            <person name="Jogler C."/>
        </authorList>
    </citation>
    <scope>NUCLEOTIDE SEQUENCE [LARGE SCALE GENOMIC DNA]</scope>
    <source>
        <strain evidence="1 2">Enr10</strain>
    </source>
</reference>
<dbReference type="EMBL" id="CP037421">
    <property type="protein sequence ID" value="QDT30625.1"/>
    <property type="molecule type" value="Genomic_DNA"/>
</dbReference>
<dbReference type="AlphaFoldDB" id="A0A517QGB2"/>
<dbReference type="RefSeq" id="WP_145115735.1">
    <property type="nucleotide sequence ID" value="NZ_CP036277.1"/>
</dbReference>
<organism evidence="1 2">
    <name type="scientific">Gimesia panareensis</name>
    <dbReference type="NCBI Taxonomy" id="2527978"/>
    <lineage>
        <taxon>Bacteria</taxon>
        <taxon>Pseudomonadati</taxon>
        <taxon>Planctomycetota</taxon>
        <taxon>Planctomycetia</taxon>
        <taxon>Planctomycetales</taxon>
        <taxon>Planctomycetaceae</taxon>
        <taxon>Gimesia</taxon>
    </lineage>
</organism>
<evidence type="ECO:0000313" key="1">
    <source>
        <dbReference type="EMBL" id="QDT30625.1"/>
    </source>
</evidence>